<evidence type="ECO:0000313" key="3">
    <source>
        <dbReference type="Proteomes" id="UP001300502"/>
    </source>
</evidence>
<name>A0AAV9I5Q5_9RHOD</name>
<evidence type="ECO:0000256" key="1">
    <source>
        <dbReference type="SAM" id="MobiDB-lite"/>
    </source>
</evidence>
<feature type="region of interest" description="Disordered" evidence="1">
    <location>
        <begin position="243"/>
        <end position="265"/>
    </location>
</feature>
<proteinExistence type="predicted"/>
<protein>
    <submittedName>
        <fullName evidence="2">Uncharacterized protein</fullName>
    </submittedName>
</protein>
<comment type="caution">
    <text evidence="2">The sequence shown here is derived from an EMBL/GenBank/DDBJ whole genome shotgun (WGS) entry which is preliminary data.</text>
</comment>
<sequence length="286" mass="33015">MTFVVAAFLPRLANPYYLYPHTRGKAISFQRKYKPRWNPCWLHCCSNSNMPQKAAVVDKLFLTRQQLNRCKRVLELSYRSNLEEVGLVEYGNPAEVVSVSLVVQKCGTSDYLIKSKVHTRLECPCDRCLNKFSLAVDGYFQLLLASKPNALQEWEDKEEEEDIRRLASSVVGFEDLDIEVWEPFTLDMEQVSLYSHVYDSILLSLPTKILCDERCPGIPIEEYQKNVVTNPMSNVPLAESNNTTAAQETHDDDNNDNNRPVGWEDVQQLQVHFQNNDHKKKKNRKD</sequence>
<keyword evidence="3" id="KW-1185">Reference proteome</keyword>
<reference evidence="2 3" key="1">
    <citation type="submission" date="2022-07" db="EMBL/GenBank/DDBJ databases">
        <title>Genome-wide signatures of adaptation to extreme environments.</title>
        <authorList>
            <person name="Cho C.H."/>
            <person name="Yoon H.S."/>
        </authorList>
    </citation>
    <scope>NUCLEOTIDE SEQUENCE [LARGE SCALE GENOMIC DNA]</scope>
    <source>
        <strain evidence="2 3">108.79 E11</strain>
    </source>
</reference>
<dbReference type="AlphaFoldDB" id="A0AAV9I5Q5"/>
<gene>
    <name evidence="2" type="ORF">GAYE_FCTG49G0043</name>
</gene>
<dbReference type="EMBL" id="JANCYU010000001">
    <property type="protein sequence ID" value="KAK4522164.1"/>
    <property type="molecule type" value="Genomic_DNA"/>
</dbReference>
<accession>A0AAV9I5Q5</accession>
<evidence type="ECO:0000313" key="2">
    <source>
        <dbReference type="EMBL" id="KAK4522164.1"/>
    </source>
</evidence>
<dbReference type="Proteomes" id="UP001300502">
    <property type="component" value="Unassembled WGS sequence"/>
</dbReference>
<dbReference type="InterPro" id="IPR003772">
    <property type="entry name" value="YceD"/>
</dbReference>
<organism evidence="2 3">
    <name type="scientific">Galdieria yellowstonensis</name>
    <dbReference type="NCBI Taxonomy" id="3028027"/>
    <lineage>
        <taxon>Eukaryota</taxon>
        <taxon>Rhodophyta</taxon>
        <taxon>Bangiophyceae</taxon>
        <taxon>Galdieriales</taxon>
        <taxon>Galdieriaceae</taxon>
        <taxon>Galdieria</taxon>
    </lineage>
</organism>
<dbReference type="Pfam" id="PF02620">
    <property type="entry name" value="YceD"/>
    <property type="match status" value="1"/>
</dbReference>